<feature type="transmembrane region" description="Helical" evidence="7">
    <location>
        <begin position="56"/>
        <end position="83"/>
    </location>
</feature>
<evidence type="ECO:0000256" key="3">
    <source>
        <dbReference type="ARBA" id="ARBA00022475"/>
    </source>
</evidence>
<keyword evidence="9" id="KW-1185">Reference proteome</keyword>
<keyword evidence="6 7" id="KW-0472">Membrane</keyword>
<comment type="similarity">
    <text evidence="2">Belongs to the CPA3 antiporters (TC 2.A.63) subunit E family.</text>
</comment>
<proteinExistence type="inferred from homology"/>
<dbReference type="RefSeq" id="WP_076532043.1">
    <property type="nucleotide sequence ID" value="NZ_BMEH01000005.1"/>
</dbReference>
<keyword evidence="3" id="KW-1003">Cell membrane</keyword>
<reference evidence="8 9" key="1">
    <citation type="submission" date="2017-01" db="EMBL/GenBank/DDBJ databases">
        <authorList>
            <person name="Mah S.A."/>
            <person name="Swanson W.J."/>
            <person name="Moy G.W."/>
            <person name="Vacquier V.D."/>
        </authorList>
    </citation>
    <scope>NUCLEOTIDE SEQUENCE [LARGE SCALE GENOMIC DNA]</scope>
    <source>
        <strain evidence="8 9">DSM 26375</strain>
    </source>
</reference>
<evidence type="ECO:0000256" key="4">
    <source>
        <dbReference type="ARBA" id="ARBA00022692"/>
    </source>
</evidence>
<comment type="subcellular location">
    <subcellularLocation>
        <location evidence="1">Cell membrane</location>
        <topology evidence="1">Multi-pass membrane protein</topology>
    </subcellularLocation>
</comment>
<protein>
    <submittedName>
        <fullName evidence="8">Multisubunit potassium/proton antiporter, PhaE subunit</fullName>
    </submittedName>
</protein>
<dbReference type="PANTHER" id="PTHR34584">
    <property type="entry name" value="NA(+)/H(+) ANTIPORTER SUBUNIT E1"/>
    <property type="match status" value="1"/>
</dbReference>
<organism evidence="8 9">
    <name type="scientific">Gemmobacter megaterium</name>
    <dbReference type="NCBI Taxonomy" id="1086013"/>
    <lineage>
        <taxon>Bacteria</taxon>
        <taxon>Pseudomonadati</taxon>
        <taxon>Pseudomonadota</taxon>
        <taxon>Alphaproteobacteria</taxon>
        <taxon>Rhodobacterales</taxon>
        <taxon>Paracoccaceae</taxon>
        <taxon>Gemmobacter</taxon>
    </lineage>
</organism>
<dbReference type="Pfam" id="PF01899">
    <property type="entry name" value="MNHE"/>
    <property type="match status" value="1"/>
</dbReference>
<dbReference type="Proteomes" id="UP000186141">
    <property type="component" value="Unassembled WGS sequence"/>
</dbReference>
<dbReference type="PIRSF" id="PIRSF019239">
    <property type="entry name" value="MrpE"/>
    <property type="match status" value="1"/>
</dbReference>
<dbReference type="OrthoDB" id="9807187at2"/>
<evidence type="ECO:0000256" key="1">
    <source>
        <dbReference type="ARBA" id="ARBA00004651"/>
    </source>
</evidence>
<accession>A0A1N7PDV2</accession>
<dbReference type="EMBL" id="FTOT01000005">
    <property type="protein sequence ID" value="SIT08707.1"/>
    <property type="molecule type" value="Genomic_DNA"/>
</dbReference>
<evidence type="ECO:0000313" key="9">
    <source>
        <dbReference type="Proteomes" id="UP000186141"/>
    </source>
</evidence>
<dbReference type="InterPro" id="IPR002758">
    <property type="entry name" value="Cation_antiport_E"/>
</dbReference>
<name>A0A1N7PDV2_9RHOB</name>
<gene>
    <name evidence="8" type="ORF">SAMN05421774_105170</name>
</gene>
<dbReference type="GO" id="GO:0005886">
    <property type="term" value="C:plasma membrane"/>
    <property type="evidence" value="ECO:0007669"/>
    <property type="project" value="UniProtKB-SubCell"/>
</dbReference>
<dbReference type="GO" id="GO:0008324">
    <property type="term" value="F:monoatomic cation transmembrane transporter activity"/>
    <property type="evidence" value="ECO:0007669"/>
    <property type="project" value="InterPro"/>
</dbReference>
<evidence type="ECO:0000256" key="7">
    <source>
        <dbReference type="SAM" id="Phobius"/>
    </source>
</evidence>
<keyword evidence="5 7" id="KW-1133">Transmembrane helix</keyword>
<evidence type="ECO:0000256" key="2">
    <source>
        <dbReference type="ARBA" id="ARBA00006228"/>
    </source>
</evidence>
<sequence length="162" mass="18055">MRRLVPHPVLSLALVLVWLLMTRFSLGHLLLGGAISLVAGWALGALEPEAPRIRRVWPFVRLMGIVGIDIIRSNIAVAMLILTRGRHGERKSGFVEIPLRLRDPFPLGLLAMIVTATPGTAWLEYDSDSGILLLHVFDLIDDAAWRDLICNRYEALLLEVFA</sequence>
<dbReference type="PANTHER" id="PTHR34584:SF1">
    <property type="entry name" value="NA(+)_H(+) ANTIPORTER SUBUNIT E1"/>
    <property type="match status" value="1"/>
</dbReference>
<dbReference type="AlphaFoldDB" id="A0A1N7PDV2"/>
<evidence type="ECO:0000313" key="8">
    <source>
        <dbReference type="EMBL" id="SIT08707.1"/>
    </source>
</evidence>
<evidence type="ECO:0000256" key="5">
    <source>
        <dbReference type="ARBA" id="ARBA00022989"/>
    </source>
</evidence>
<evidence type="ECO:0000256" key="6">
    <source>
        <dbReference type="ARBA" id="ARBA00023136"/>
    </source>
</evidence>
<dbReference type="NCBIfam" id="NF006520">
    <property type="entry name" value="PRK08965.1-4"/>
    <property type="match status" value="1"/>
</dbReference>
<dbReference type="STRING" id="1086013.SAMN05421774_105170"/>
<keyword evidence="4 7" id="KW-0812">Transmembrane</keyword>